<feature type="signal peptide" evidence="1">
    <location>
        <begin position="1"/>
        <end position="27"/>
    </location>
</feature>
<accession>A0ABS7YCU4</accession>
<proteinExistence type="predicted"/>
<reference evidence="2 3" key="1">
    <citation type="submission" date="2021-07" db="EMBL/GenBank/DDBJ databases">
        <title>Characterization of Violacein-producing bacteria and related species.</title>
        <authorList>
            <person name="Wilson H.S."/>
            <person name="De Leon M.E."/>
        </authorList>
    </citation>
    <scope>NUCLEOTIDE SEQUENCE [LARGE SCALE GENOMIC DNA]</scope>
    <source>
        <strain evidence="2 3">HSC-2F05</strain>
    </source>
</reference>
<comment type="caution">
    <text evidence="2">The sequence shown here is derived from an EMBL/GenBank/DDBJ whole genome shotgun (WGS) entry which is preliminary data.</text>
</comment>
<keyword evidence="3" id="KW-1185">Reference proteome</keyword>
<protein>
    <submittedName>
        <fullName evidence="2">Uncharacterized protein</fullName>
    </submittedName>
</protein>
<keyword evidence="1" id="KW-0732">Signal</keyword>
<dbReference type="RefSeq" id="WP_225239177.1">
    <property type="nucleotide sequence ID" value="NZ_JAHYBX010000005.1"/>
</dbReference>
<evidence type="ECO:0000313" key="2">
    <source>
        <dbReference type="EMBL" id="MCA1856917.1"/>
    </source>
</evidence>
<evidence type="ECO:0000256" key="1">
    <source>
        <dbReference type="SAM" id="SignalP"/>
    </source>
</evidence>
<organism evidence="2 3">
    <name type="scientific">Massilia hydrophila</name>
    <dbReference type="NCBI Taxonomy" id="3044279"/>
    <lineage>
        <taxon>Bacteria</taxon>
        <taxon>Pseudomonadati</taxon>
        <taxon>Pseudomonadota</taxon>
        <taxon>Betaproteobacteria</taxon>
        <taxon>Burkholderiales</taxon>
        <taxon>Oxalobacteraceae</taxon>
        <taxon>Telluria group</taxon>
        <taxon>Massilia</taxon>
    </lineage>
</organism>
<sequence>MSHIRTFFAGATTMAALLAAIMTLTGASDPARRASFDEITVGRINIVEPDGTKRIVISNRAQFPGDFMQGKERARPDRSSFAGMIFVNEEGTENGGFLQKGSIGADGRISSGLSLTFDRFRQDQALQLMNNDSAIHQTTGIKINDVPMYTVTSIADFGRLREEAGKLPEAERRAYWDKLANEGRLSQNRIWLGNTPGKSSTLQLKDAKGRVRMMLLVTPEGEAEIQMLDEQGKVTKSITPGSTDRA</sequence>
<feature type="chain" id="PRO_5046387034" evidence="1">
    <location>
        <begin position="28"/>
        <end position="246"/>
    </location>
</feature>
<dbReference type="EMBL" id="JAHYBX010000005">
    <property type="protein sequence ID" value="MCA1856917.1"/>
    <property type="molecule type" value="Genomic_DNA"/>
</dbReference>
<dbReference type="Proteomes" id="UP001198602">
    <property type="component" value="Unassembled WGS sequence"/>
</dbReference>
<evidence type="ECO:0000313" key="3">
    <source>
        <dbReference type="Proteomes" id="UP001198602"/>
    </source>
</evidence>
<name>A0ABS7YCU4_9BURK</name>
<gene>
    <name evidence="2" type="ORF">LE190_13410</name>
</gene>